<dbReference type="InterPro" id="IPR000860">
    <property type="entry name" value="HemC"/>
</dbReference>
<keyword evidence="4 7" id="KW-0808">Transferase</keyword>
<dbReference type="PRINTS" id="PR00151">
    <property type="entry name" value="PORPHBDMNASE"/>
</dbReference>
<feature type="compositionally biased region" description="Pro residues" evidence="8">
    <location>
        <begin position="317"/>
        <end position="327"/>
    </location>
</feature>
<dbReference type="SUPFAM" id="SSF53850">
    <property type="entry name" value="Periplasmic binding protein-like II"/>
    <property type="match status" value="1"/>
</dbReference>
<dbReference type="Pfam" id="PF03900">
    <property type="entry name" value="Porphobil_deamC"/>
    <property type="match status" value="1"/>
</dbReference>
<evidence type="ECO:0000256" key="6">
    <source>
        <dbReference type="ARBA" id="ARBA00048169"/>
    </source>
</evidence>
<feature type="modified residue" description="S-(dipyrrolylmethanemethyl)cysteine" evidence="7">
    <location>
        <position position="246"/>
    </location>
</feature>
<evidence type="ECO:0000313" key="11">
    <source>
        <dbReference type="EMBL" id="TWP34707.1"/>
    </source>
</evidence>
<dbReference type="GO" id="GO:0004418">
    <property type="term" value="F:hydroxymethylbilane synthase activity"/>
    <property type="evidence" value="ECO:0007669"/>
    <property type="project" value="UniProtKB-UniRule"/>
</dbReference>
<dbReference type="GO" id="GO:0005737">
    <property type="term" value="C:cytoplasm"/>
    <property type="evidence" value="ECO:0007669"/>
    <property type="project" value="UniProtKB-UniRule"/>
</dbReference>
<dbReference type="AlphaFoldDB" id="A0A563DWW0"/>
<evidence type="ECO:0000256" key="2">
    <source>
        <dbReference type="ARBA" id="ARBA00005638"/>
    </source>
</evidence>
<evidence type="ECO:0000259" key="9">
    <source>
        <dbReference type="Pfam" id="PF01379"/>
    </source>
</evidence>
<comment type="similarity">
    <text evidence="2 7">Belongs to the HMBS family.</text>
</comment>
<comment type="cofactor">
    <cofactor evidence="7">
        <name>dipyrromethane</name>
        <dbReference type="ChEBI" id="CHEBI:60342"/>
    </cofactor>
    <text evidence="7">Binds 1 dipyrromethane group covalently.</text>
</comment>
<dbReference type="Proteomes" id="UP000320244">
    <property type="component" value="Unassembled WGS sequence"/>
</dbReference>
<evidence type="ECO:0000256" key="3">
    <source>
        <dbReference type="ARBA" id="ARBA00011245"/>
    </source>
</evidence>
<feature type="region of interest" description="Disordered" evidence="8">
    <location>
        <begin position="311"/>
        <end position="362"/>
    </location>
</feature>
<evidence type="ECO:0000256" key="4">
    <source>
        <dbReference type="ARBA" id="ARBA00022679"/>
    </source>
</evidence>
<accession>A0A563DWW0</accession>
<keyword evidence="12" id="KW-1185">Reference proteome</keyword>
<evidence type="ECO:0000256" key="1">
    <source>
        <dbReference type="ARBA" id="ARBA00002869"/>
    </source>
</evidence>
<dbReference type="PANTHER" id="PTHR11557:SF0">
    <property type="entry name" value="PORPHOBILINOGEN DEAMINASE"/>
    <property type="match status" value="1"/>
</dbReference>
<dbReference type="PROSITE" id="PS00533">
    <property type="entry name" value="PORPHOBILINOGEN_DEAM"/>
    <property type="match status" value="1"/>
</dbReference>
<reference evidence="11 12" key="2">
    <citation type="submission" date="2019-08" db="EMBL/GenBank/DDBJ databases">
        <title>Jejuicoccus antrihumi gen. nov., sp. nov., a new member of the family Dermacoccaceae isolated from a cave.</title>
        <authorList>
            <person name="Schumann P."/>
            <person name="Kim I.S."/>
        </authorList>
    </citation>
    <scope>NUCLEOTIDE SEQUENCE [LARGE SCALE GENOMIC DNA]</scope>
    <source>
        <strain evidence="11 12">C5-26</strain>
    </source>
</reference>
<dbReference type="InterPro" id="IPR036803">
    <property type="entry name" value="Porphobilinogen_deaminase_C_sf"/>
</dbReference>
<dbReference type="FunFam" id="3.40.190.10:FF:000005">
    <property type="entry name" value="Porphobilinogen deaminase"/>
    <property type="match status" value="1"/>
</dbReference>
<comment type="caution">
    <text evidence="11">The sequence shown here is derived from an EMBL/GenBank/DDBJ whole genome shotgun (WGS) entry which is preliminary data.</text>
</comment>
<feature type="domain" description="Porphobilinogen deaminase C-terminal" evidence="10">
    <location>
        <begin position="231"/>
        <end position="304"/>
    </location>
</feature>
<dbReference type="Pfam" id="PF01379">
    <property type="entry name" value="Porphobil_deam"/>
    <property type="match status" value="1"/>
</dbReference>
<gene>
    <name evidence="7 11" type="primary">hemC</name>
    <name evidence="11" type="ORF">FGL98_16470</name>
</gene>
<evidence type="ECO:0000256" key="5">
    <source>
        <dbReference type="ARBA" id="ARBA00023244"/>
    </source>
</evidence>
<dbReference type="PANTHER" id="PTHR11557">
    <property type="entry name" value="PORPHOBILINOGEN DEAMINASE"/>
    <property type="match status" value="1"/>
</dbReference>
<sequence length="362" mass="37364">MSDHPTTSSGLKIRLGTRRSRLAVTQSQWVADLLVQHGHEVELVEVVTEGDVSKAPLATMGGAGVFAAAIRHALTEQRVDLAVHSLKDLPVAPEPGLVVAAVPRRADARDALVARDGLTLGELPPGSVIGTGSPRRAAQLMALGLGLTIKAVRGNVETRLGYVRDGELDGVILARAGLDRLGLTQQITETLEPVQMLPAPGQGALALEVRADDAPIRAAVVALEDADARAAVTAERALLGALGAGCSAPIGALAEVTEDVDGSLEISLRAFAGTVDGSFDLRRSTNGPAKRAAELGADLARILLEDGAGEIIDLPAGQPPDPAPGERPPTGRAEAATRTGSSPTVIRDNSRHVPTSAAEREK</sequence>
<dbReference type="Gene3D" id="3.30.160.40">
    <property type="entry name" value="Porphobilinogen deaminase, C-terminal domain"/>
    <property type="match status" value="1"/>
</dbReference>
<dbReference type="NCBIfam" id="TIGR00212">
    <property type="entry name" value="hemC"/>
    <property type="match status" value="1"/>
</dbReference>
<name>A0A563DWW0_9MICO</name>
<evidence type="ECO:0000256" key="8">
    <source>
        <dbReference type="SAM" id="MobiDB-lite"/>
    </source>
</evidence>
<dbReference type="InterPro" id="IPR022417">
    <property type="entry name" value="Porphobilin_deaminase_N"/>
</dbReference>
<comment type="function">
    <text evidence="1 7">Tetrapolymerization of the monopyrrole PBG into the hydroxymethylbilane pre-uroporphyrinogen in several discrete steps.</text>
</comment>
<dbReference type="HAMAP" id="MF_00260">
    <property type="entry name" value="Porphobil_deam"/>
    <property type="match status" value="1"/>
</dbReference>
<dbReference type="InterPro" id="IPR022418">
    <property type="entry name" value="Porphobilinogen_deaminase_C"/>
</dbReference>
<feature type="domain" description="Porphobilinogen deaminase N-terminal" evidence="9">
    <location>
        <begin position="13"/>
        <end position="216"/>
    </location>
</feature>
<dbReference type="EMBL" id="VCQV01000025">
    <property type="protein sequence ID" value="TWP34707.1"/>
    <property type="molecule type" value="Genomic_DNA"/>
</dbReference>
<comment type="catalytic activity">
    <reaction evidence="6 7">
        <text>4 porphobilinogen + H2O = hydroxymethylbilane + 4 NH4(+)</text>
        <dbReference type="Rhea" id="RHEA:13185"/>
        <dbReference type="ChEBI" id="CHEBI:15377"/>
        <dbReference type="ChEBI" id="CHEBI:28938"/>
        <dbReference type="ChEBI" id="CHEBI:57845"/>
        <dbReference type="ChEBI" id="CHEBI:58126"/>
        <dbReference type="EC" id="2.5.1.61"/>
    </reaction>
</comment>
<organism evidence="11 12">
    <name type="scientific">Leekyejoonella antrihumi</name>
    <dbReference type="NCBI Taxonomy" id="1660198"/>
    <lineage>
        <taxon>Bacteria</taxon>
        <taxon>Bacillati</taxon>
        <taxon>Actinomycetota</taxon>
        <taxon>Actinomycetes</taxon>
        <taxon>Micrococcales</taxon>
        <taxon>Dermacoccaceae</taxon>
        <taxon>Leekyejoonella</taxon>
    </lineage>
</organism>
<dbReference type="InterPro" id="IPR022419">
    <property type="entry name" value="Porphobilin_deaminase_cofac_BS"/>
</dbReference>
<dbReference type="RefSeq" id="WP_146318443.1">
    <property type="nucleotide sequence ID" value="NZ_VCQV01000025.1"/>
</dbReference>
<dbReference type="GO" id="GO:0006782">
    <property type="term" value="P:protoporphyrinogen IX biosynthetic process"/>
    <property type="evidence" value="ECO:0007669"/>
    <property type="project" value="UniProtKB-UniRule"/>
</dbReference>
<protein>
    <recommendedName>
        <fullName evidence="7">Porphobilinogen deaminase</fullName>
        <shortName evidence="7">PBG</shortName>
        <ecNumber evidence="7">2.5.1.61</ecNumber>
    </recommendedName>
    <alternativeName>
        <fullName evidence="7">Hydroxymethylbilane synthase</fullName>
        <shortName evidence="7">HMBS</shortName>
    </alternativeName>
    <alternativeName>
        <fullName evidence="7">Pre-uroporphyrinogen synthase</fullName>
    </alternativeName>
</protein>
<dbReference type="EC" id="2.5.1.61" evidence="7"/>
<reference evidence="11 12" key="1">
    <citation type="submission" date="2019-05" db="EMBL/GenBank/DDBJ databases">
        <authorList>
            <person name="Lee S.D."/>
        </authorList>
    </citation>
    <scope>NUCLEOTIDE SEQUENCE [LARGE SCALE GENOMIC DNA]</scope>
    <source>
        <strain evidence="11 12">C5-26</strain>
    </source>
</reference>
<dbReference type="OrthoDB" id="9810298at2"/>
<dbReference type="SUPFAM" id="SSF54782">
    <property type="entry name" value="Porphobilinogen deaminase (hydroxymethylbilane synthase), C-terminal domain"/>
    <property type="match status" value="1"/>
</dbReference>
<comment type="subunit">
    <text evidence="3 7">Monomer.</text>
</comment>
<dbReference type="Gene3D" id="3.40.190.10">
    <property type="entry name" value="Periplasmic binding protein-like II"/>
    <property type="match status" value="2"/>
</dbReference>
<proteinExistence type="inferred from homology"/>
<dbReference type="PIRSF" id="PIRSF001438">
    <property type="entry name" value="4pyrrol_synth_OHMeBilane_synth"/>
    <property type="match status" value="1"/>
</dbReference>
<evidence type="ECO:0000259" key="10">
    <source>
        <dbReference type="Pfam" id="PF03900"/>
    </source>
</evidence>
<keyword evidence="5 7" id="KW-0627">Porphyrin biosynthesis</keyword>
<comment type="miscellaneous">
    <text evidence="7">The porphobilinogen subunits are added to the dipyrromethane group.</text>
</comment>
<evidence type="ECO:0000256" key="7">
    <source>
        <dbReference type="HAMAP-Rule" id="MF_00260"/>
    </source>
</evidence>
<evidence type="ECO:0000313" key="12">
    <source>
        <dbReference type="Proteomes" id="UP000320244"/>
    </source>
</evidence>